<dbReference type="PANTHER" id="PTHR12360:SF12">
    <property type="entry name" value="TRANSCRIPTIONAL REPRESSOR NF-X1"/>
    <property type="match status" value="1"/>
</dbReference>
<feature type="region of interest" description="Disordered" evidence="10">
    <location>
        <begin position="1"/>
        <end position="52"/>
    </location>
</feature>
<sequence>QPRSRRGARFTSVLTTEGDTDNRSESNAGTGTSRRRRQRPQTRAQEPPPADDLTSTLIHALKTAPYPDCPICFSSIYPAQPTWSCSPLIQTLSEDGPSQYCWTTFHLKCVRSWASKSVKEIADALAARGRPGTGTWRCPGCQGIRDVVPNGYWCFCGAAPEPKLTRLATPHSCGNPCSRPRDTCTHPCPLNCHPGPCPSCQVTIQLECSCPAHKVISFKCGSQAVRTLSCGAVCGRALSCGNPAHRCTALCHEDACQPCSVMERVRCWCRRDEKVVRCGDCVEPGSQDRQYSCGESCGLPFDCRQHRCQAPCHPSSPPAHCPFSPDVVLHCPCGRRLLSELPQEVERTSCLSPIPTCSSICGKPLQPHYPACTHECQSLCHEGACPPCSQDVERTCRCGATTQTVKCHDLSRILAGGAVPLHLRDAVEMHDDVIDVLCDRPCTALRACGRHQCGRLCCPLSGFAVKAGGKKGKQRKLLAVDIVGDVDFEGLHQCSLPCNRVLNCGIHRCEAPDHRGACPPCLQSGWEEMVCACGRTVIEPPIPCGTKMRCSFPCTRPPPPCGHPRSDHACHGTPLASPHGALNASSGDECPPCPFLTVKPCACGKKMVKNVRCSLEREKVSCGAVCGRLMPCGFHRCQRTCHADDCGECTAPCGKDRKSCLPLHHPCTHPCHAPAACPEDAPCEAMVTLTCPCGRIKQTVVCGNGSTSRSAKDRANMKCNNECQIAKRNARLADALGIAVRDDAKSSAKVNVEYKDPLVSFAKSPANTKFLPLVEKAFGDFVKSERKTHVLPHMPPERRKFVHELANVYRMDVQMVDQEPHRSVQLLRRVDTRVPEPLLSQVVAGPTSNSNSTGSLGKLANLR</sequence>
<feature type="region of interest" description="Disordered" evidence="10">
    <location>
        <begin position="841"/>
        <end position="863"/>
    </location>
</feature>
<dbReference type="AlphaFoldDB" id="A0A0D7AL84"/>
<keyword evidence="7" id="KW-0805">Transcription regulation</keyword>
<evidence type="ECO:0000259" key="11">
    <source>
        <dbReference type="PROSITE" id="PS51061"/>
    </source>
</evidence>
<proteinExistence type="inferred from homology"/>
<keyword evidence="8" id="KW-0804">Transcription</keyword>
<reference evidence="12 13" key="1">
    <citation type="journal article" date="2015" name="Fungal Genet. Biol.">
        <title>Evolution of novel wood decay mechanisms in Agaricales revealed by the genome sequences of Fistulina hepatica and Cylindrobasidium torrendii.</title>
        <authorList>
            <person name="Floudas D."/>
            <person name="Held B.W."/>
            <person name="Riley R."/>
            <person name="Nagy L.G."/>
            <person name="Koehler G."/>
            <person name="Ransdell A.S."/>
            <person name="Younus H."/>
            <person name="Chow J."/>
            <person name="Chiniquy J."/>
            <person name="Lipzen A."/>
            <person name="Tritt A."/>
            <person name="Sun H."/>
            <person name="Haridas S."/>
            <person name="LaButti K."/>
            <person name="Ohm R.A."/>
            <person name="Kues U."/>
            <person name="Blanchette R.A."/>
            <person name="Grigoriev I.V."/>
            <person name="Minto R.E."/>
            <person name="Hibbett D.S."/>
        </authorList>
    </citation>
    <scope>NUCLEOTIDE SEQUENCE [LARGE SCALE GENOMIC DNA]</scope>
    <source>
        <strain evidence="12 13">ATCC 64428</strain>
    </source>
</reference>
<evidence type="ECO:0000256" key="7">
    <source>
        <dbReference type="ARBA" id="ARBA00023015"/>
    </source>
</evidence>
<dbReference type="InterPro" id="IPR001374">
    <property type="entry name" value="R3H_dom"/>
</dbReference>
<dbReference type="PROSITE" id="PS51061">
    <property type="entry name" value="R3H"/>
    <property type="match status" value="1"/>
</dbReference>
<accession>A0A0D7AL84</accession>
<dbReference type="PANTHER" id="PTHR12360">
    <property type="entry name" value="NUCLEAR TRANSCRIPTION FACTOR, X-BOX BINDING 1 NFX1"/>
    <property type="match status" value="1"/>
</dbReference>
<protein>
    <recommendedName>
        <fullName evidence="11">R3H domain-containing protein</fullName>
    </recommendedName>
</protein>
<dbReference type="GO" id="GO:0000981">
    <property type="term" value="F:DNA-binding transcription factor activity, RNA polymerase II-specific"/>
    <property type="evidence" value="ECO:0007669"/>
    <property type="project" value="TreeGrafter"/>
</dbReference>
<evidence type="ECO:0000256" key="6">
    <source>
        <dbReference type="ARBA" id="ARBA00022833"/>
    </source>
</evidence>
<dbReference type="CDD" id="cd06008">
    <property type="entry name" value="NF-X1-zinc-finger"/>
    <property type="match status" value="5"/>
</dbReference>
<evidence type="ECO:0000313" key="12">
    <source>
        <dbReference type="EMBL" id="KIY52066.1"/>
    </source>
</evidence>
<dbReference type="Gene3D" id="3.30.1370.50">
    <property type="entry name" value="R3H-like domain"/>
    <property type="match status" value="1"/>
</dbReference>
<evidence type="ECO:0000256" key="4">
    <source>
        <dbReference type="ARBA" id="ARBA00022737"/>
    </source>
</evidence>
<evidence type="ECO:0000256" key="5">
    <source>
        <dbReference type="ARBA" id="ARBA00022771"/>
    </source>
</evidence>
<evidence type="ECO:0000313" key="13">
    <source>
        <dbReference type="Proteomes" id="UP000054144"/>
    </source>
</evidence>
<evidence type="ECO:0000256" key="3">
    <source>
        <dbReference type="ARBA" id="ARBA00022723"/>
    </source>
</evidence>
<feature type="domain" description="R3H" evidence="11">
    <location>
        <begin position="768"/>
        <end position="830"/>
    </location>
</feature>
<keyword evidence="13" id="KW-1185">Reference proteome</keyword>
<dbReference type="GO" id="GO:0000977">
    <property type="term" value="F:RNA polymerase II transcription regulatory region sequence-specific DNA binding"/>
    <property type="evidence" value="ECO:0007669"/>
    <property type="project" value="TreeGrafter"/>
</dbReference>
<dbReference type="SUPFAM" id="SSF82708">
    <property type="entry name" value="R3H domain"/>
    <property type="match status" value="1"/>
</dbReference>
<keyword evidence="5" id="KW-0863">Zinc-finger</keyword>
<keyword evidence="6" id="KW-0862">Zinc</keyword>
<keyword evidence="4" id="KW-0677">Repeat</keyword>
<evidence type="ECO:0000256" key="2">
    <source>
        <dbReference type="ARBA" id="ARBA00007269"/>
    </source>
</evidence>
<dbReference type="Pfam" id="PF01424">
    <property type="entry name" value="R3H"/>
    <property type="match status" value="1"/>
</dbReference>
<dbReference type="Proteomes" id="UP000054144">
    <property type="component" value="Unassembled WGS sequence"/>
</dbReference>
<keyword evidence="9" id="KW-0539">Nucleus</keyword>
<dbReference type="InterPro" id="IPR000967">
    <property type="entry name" value="Znf_NFX1"/>
</dbReference>
<dbReference type="CDD" id="cd02325">
    <property type="entry name" value="R3H"/>
    <property type="match status" value="1"/>
</dbReference>
<dbReference type="GO" id="GO:0000122">
    <property type="term" value="P:negative regulation of transcription by RNA polymerase II"/>
    <property type="evidence" value="ECO:0007669"/>
    <property type="project" value="TreeGrafter"/>
</dbReference>
<dbReference type="GO" id="GO:0008270">
    <property type="term" value="F:zinc ion binding"/>
    <property type="evidence" value="ECO:0007669"/>
    <property type="project" value="UniProtKB-KW"/>
</dbReference>
<dbReference type="SMART" id="SM00438">
    <property type="entry name" value="ZnF_NFX"/>
    <property type="match status" value="7"/>
</dbReference>
<gene>
    <name evidence="12" type="ORF">FISHEDRAFT_28915</name>
</gene>
<organism evidence="12 13">
    <name type="scientific">Fistulina hepatica ATCC 64428</name>
    <dbReference type="NCBI Taxonomy" id="1128425"/>
    <lineage>
        <taxon>Eukaryota</taxon>
        <taxon>Fungi</taxon>
        <taxon>Dikarya</taxon>
        <taxon>Basidiomycota</taxon>
        <taxon>Agaricomycotina</taxon>
        <taxon>Agaricomycetes</taxon>
        <taxon>Agaricomycetidae</taxon>
        <taxon>Agaricales</taxon>
        <taxon>Fistulinaceae</taxon>
        <taxon>Fistulina</taxon>
    </lineage>
</organism>
<evidence type="ECO:0000256" key="9">
    <source>
        <dbReference type="ARBA" id="ARBA00023242"/>
    </source>
</evidence>
<dbReference type="OrthoDB" id="6512771at2759"/>
<comment type="similarity">
    <text evidence="2">Belongs to the NFX1 family.</text>
</comment>
<dbReference type="GO" id="GO:0005634">
    <property type="term" value="C:nucleus"/>
    <property type="evidence" value="ECO:0007669"/>
    <property type="project" value="UniProtKB-SubCell"/>
</dbReference>
<feature type="non-terminal residue" evidence="12">
    <location>
        <position position="863"/>
    </location>
</feature>
<keyword evidence="3" id="KW-0479">Metal-binding</keyword>
<feature type="compositionally biased region" description="Polar residues" evidence="10">
    <location>
        <begin position="846"/>
        <end position="855"/>
    </location>
</feature>
<comment type="subcellular location">
    <subcellularLocation>
        <location evidence="1">Nucleus</location>
    </subcellularLocation>
</comment>
<evidence type="ECO:0000256" key="1">
    <source>
        <dbReference type="ARBA" id="ARBA00004123"/>
    </source>
</evidence>
<dbReference type="InterPro" id="IPR034078">
    <property type="entry name" value="NFX1_fam"/>
</dbReference>
<dbReference type="SMART" id="SM00393">
    <property type="entry name" value="R3H"/>
    <property type="match status" value="1"/>
</dbReference>
<dbReference type="InterPro" id="IPR036867">
    <property type="entry name" value="R3H_dom_sf"/>
</dbReference>
<name>A0A0D7AL84_9AGAR</name>
<feature type="non-terminal residue" evidence="12">
    <location>
        <position position="1"/>
    </location>
</feature>
<dbReference type="Pfam" id="PF01422">
    <property type="entry name" value="zf-NF-X1"/>
    <property type="match status" value="7"/>
</dbReference>
<evidence type="ECO:0000256" key="8">
    <source>
        <dbReference type="ARBA" id="ARBA00023163"/>
    </source>
</evidence>
<dbReference type="EMBL" id="KN881646">
    <property type="protein sequence ID" value="KIY52066.1"/>
    <property type="molecule type" value="Genomic_DNA"/>
</dbReference>
<evidence type="ECO:0000256" key="10">
    <source>
        <dbReference type="SAM" id="MobiDB-lite"/>
    </source>
</evidence>